<name>A0ABN2TZ59_9ACTN</name>
<evidence type="ECO:0000313" key="6">
    <source>
        <dbReference type="EMBL" id="GAA2024907.1"/>
    </source>
</evidence>
<evidence type="ECO:0000259" key="5">
    <source>
        <dbReference type="Pfam" id="PF01850"/>
    </source>
</evidence>
<dbReference type="InterPro" id="IPR002716">
    <property type="entry name" value="PIN_dom"/>
</dbReference>
<keyword evidence="3" id="KW-0378">Hydrolase</keyword>
<proteinExistence type="predicted"/>
<reference evidence="7" key="1">
    <citation type="journal article" date="2019" name="Int. J. Syst. Evol. Microbiol.">
        <title>The Global Catalogue of Microorganisms (GCM) 10K type strain sequencing project: providing services to taxonomists for standard genome sequencing and annotation.</title>
        <authorList>
            <consortium name="The Broad Institute Genomics Platform"/>
            <consortium name="The Broad Institute Genome Sequencing Center for Infectious Disease"/>
            <person name="Wu L."/>
            <person name="Ma J."/>
        </authorList>
    </citation>
    <scope>NUCLEOTIDE SEQUENCE [LARGE SCALE GENOMIC DNA]</scope>
    <source>
        <strain evidence="7">JCM 16014</strain>
    </source>
</reference>
<evidence type="ECO:0000256" key="3">
    <source>
        <dbReference type="ARBA" id="ARBA00022801"/>
    </source>
</evidence>
<dbReference type="Pfam" id="PF01850">
    <property type="entry name" value="PIN"/>
    <property type="match status" value="1"/>
</dbReference>
<dbReference type="Gene3D" id="3.40.50.1010">
    <property type="entry name" value="5'-nuclease"/>
    <property type="match status" value="1"/>
</dbReference>
<feature type="domain" description="PIN" evidence="5">
    <location>
        <begin position="2"/>
        <end position="133"/>
    </location>
</feature>
<dbReference type="InterPro" id="IPR029060">
    <property type="entry name" value="PIN-like_dom_sf"/>
</dbReference>
<accession>A0ABN2TZ59</accession>
<comment type="caution">
    <text evidence="6">The sequence shown here is derived from an EMBL/GenBank/DDBJ whole genome shotgun (WGS) entry which is preliminary data.</text>
</comment>
<dbReference type="CDD" id="cd09874">
    <property type="entry name" value="PIN_MT3492-like"/>
    <property type="match status" value="1"/>
</dbReference>
<evidence type="ECO:0000256" key="2">
    <source>
        <dbReference type="ARBA" id="ARBA00022723"/>
    </source>
</evidence>
<evidence type="ECO:0000256" key="1">
    <source>
        <dbReference type="ARBA" id="ARBA00022722"/>
    </source>
</evidence>
<keyword evidence="7" id="KW-1185">Reference proteome</keyword>
<organism evidence="6 7">
    <name type="scientific">Catenulispora yoronensis</name>
    <dbReference type="NCBI Taxonomy" id="450799"/>
    <lineage>
        <taxon>Bacteria</taxon>
        <taxon>Bacillati</taxon>
        <taxon>Actinomycetota</taxon>
        <taxon>Actinomycetes</taxon>
        <taxon>Catenulisporales</taxon>
        <taxon>Catenulisporaceae</taxon>
        <taxon>Catenulispora</taxon>
    </lineage>
</organism>
<gene>
    <name evidence="6" type="ORF">GCM10009839_23530</name>
</gene>
<sequence length="144" mass="15698">MIYLDSCALVKLILSEKETEALTSFLADRRSEMVSSQLALTEVIRVVRRSCYDPQRRLAVDPVVRDERIATAARLLDRIDLVIVDRAIFTAAAAFDDDPHVGSLDAIHLVCAKEIGAALSSFITYDKALARAAATAGLPLEQPA</sequence>
<dbReference type="SUPFAM" id="SSF88723">
    <property type="entry name" value="PIN domain-like"/>
    <property type="match status" value="1"/>
</dbReference>
<protein>
    <submittedName>
        <fullName evidence="6">Type II toxin-antitoxin system VapC family toxin</fullName>
    </submittedName>
</protein>
<keyword evidence="2" id="KW-0479">Metal-binding</keyword>
<keyword evidence="1" id="KW-0540">Nuclease</keyword>
<dbReference type="RefSeq" id="WP_344665568.1">
    <property type="nucleotide sequence ID" value="NZ_BAAAQN010000010.1"/>
</dbReference>
<dbReference type="Proteomes" id="UP001500751">
    <property type="component" value="Unassembled WGS sequence"/>
</dbReference>
<evidence type="ECO:0000256" key="4">
    <source>
        <dbReference type="ARBA" id="ARBA00022842"/>
    </source>
</evidence>
<dbReference type="EMBL" id="BAAAQN010000010">
    <property type="protein sequence ID" value="GAA2024907.1"/>
    <property type="molecule type" value="Genomic_DNA"/>
</dbReference>
<keyword evidence="4" id="KW-0460">Magnesium</keyword>
<evidence type="ECO:0000313" key="7">
    <source>
        <dbReference type="Proteomes" id="UP001500751"/>
    </source>
</evidence>